<sequence>MLFNLNTKLRDETAKITLLLVELAEGREACRGVVDAKDRSGEELLQRQFAVVRSGHGQGHAAPISSHRKDSVAVRMQRVDFQRTKRDKAHWAFSCRCFDYYQEYAQKSARLHEGMRIIAKVQGLKENALAPEQKPEKLQRLVELAKDIKSRAQKEPEAVAIAISVATGMLPPVPLERALRVMKDLPAAAQEHLPAATDLLASIRELGTAAECLEHPNTPHGSPRRLSYLIAANLYECEAIMPFWILEVLRLALMLRNDQYLQLAYFNNDTKPAFTSSVSISIYESGSKDTTTTWLRIAEALWTAAGIPNTVVINGLLTRQTLMDPYSGAFYKQHRIEYLASLRNAALEPVYQSPEGTYNFVIFINDAFEADIGCGLDFEVWIGNKKGRVSGVTQRFLRRRLMSGESDQAASTISGSTAIPGITWQTAIEHMSKVHVEEAARQAAADSRVQAAPIKPRYEFYDTWVSRDVGGAPYVKTDPIARDFRTIDLLHRGLPFPVKCCWNGMVILNATHLARGLRFRASLTAEGEYDISECSLFCEDYRRLGATDVVVDPSVRVSYLVWTKDFHGKLPGGVGAKVPWALLARSGAFDELKKLFKETKSDMKMTWVPLSKSLFCVVLLVGSFLRVNLTLFPYPAPCRKFAEEADLDKGRVIDLASVNYTGIFLDRLKNPPPPPPKPPTCNLIMGPYGSTADGHLFDDLAMSAFGQNPITKIRYSNTTAMESLQVEYASRPGLIRGVQNNTVDVAFASGEAIDRAIVFFTFKEVKGMIFTTSTGRNVSLGVTDGEEAGKYRLISFAGTADKTLRSVSLVWASKHQ</sequence>
<dbReference type="Gene3D" id="2.100.10.30">
    <property type="entry name" value="Jacalin-like lectin domain"/>
    <property type="match status" value="1"/>
</dbReference>
<dbReference type="EMBL" id="GL378351">
    <property type="protein sequence ID" value="EFJ46442.1"/>
    <property type="molecule type" value="Genomic_DNA"/>
</dbReference>
<evidence type="ECO:0000313" key="1">
    <source>
        <dbReference type="EMBL" id="EFJ46442.1"/>
    </source>
</evidence>
<dbReference type="InterPro" id="IPR036404">
    <property type="entry name" value="Jacalin-like_lectin_dom_sf"/>
</dbReference>
<keyword evidence="2" id="KW-1185">Reference proteome</keyword>
<dbReference type="RefSeq" id="XP_002952595.1">
    <property type="nucleotide sequence ID" value="XM_002952549.1"/>
</dbReference>
<dbReference type="eggNOG" id="ENOG502QRP7">
    <property type="taxonomic scope" value="Eukaryota"/>
</dbReference>
<dbReference type="AlphaFoldDB" id="D8U1N0"/>
<dbReference type="OrthoDB" id="523995at2759"/>
<dbReference type="GeneID" id="9627178"/>
<proteinExistence type="predicted"/>
<dbReference type="KEGG" id="vcn:VOLCADRAFT_93238"/>
<dbReference type="PANTHER" id="PTHR34144">
    <property type="entry name" value="CHROMOSOME 8, WHOLE GENOME SHOTGUN SEQUENCE"/>
    <property type="match status" value="1"/>
</dbReference>
<dbReference type="InterPro" id="IPR021047">
    <property type="entry name" value="Mannosyltransferase_CMT1"/>
</dbReference>
<dbReference type="Pfam" id="PF11735">
    <property type="entry name" value="CAP59_mtransfer"/>
    <property type="match status" value="2"/>
</dbReference>
<dbReference type="SUPFAM" id="SSF51101">
    <property type="entry name" value="Mannose-binding lectins"/>
    <property type="match status" value="1"/>
</dbReference>
<dbReference type="PANTHER" id="PTHR34144:SF7">
    <property type="entry name" value="EXPORT PROTEIN (CAP59), PUTATIVE (AFU_ORTHOLOGUE AFUA_7G05020)-RELATED"/>
    <property type="match status" value="1"/>
</dbReference>
<gene>
    <name evidence="1" type="ORF">VOLCADRAFT_93238</name>
</gene>
<dbReference type="Proteomes" id="UP000001058">
    <property type="component" value="Unassembled WGS sequence"/>
</dbReference>
<reference evidence="1 2" key="1">
    <citation type="journal article" date="2010" name="Science">
        <title>Genomic analysis of organismal complexity in the multicellular green alga Volvox carteri.</title>
        <authorList>
            <person name="Prochnik S.E."/>
            <person name="Umen J."/>
            <person name="Nedelcu A.M."/>
            <person name="Hallmann A."/>
            <person name="Miller S.M."/>
            <person name="Nishii I."/>
            <person name="Ferris P."/>
            <person name="Kuo A."/>
            <person name="Mitros T."/>
            <person name="Fritz-Laylin L.K."/>
            <person name="Hellsten U."/>
            <person name="Chapman J."/>
            <person name="Simakov O."/>
            <person name="Rensing S.A."/>
            <person name="Terry A."/>
            <person name="Pangilinan J."/>
            <person name="Kapitonov V."/>
            <person name="Jurka J."/>
            <person name="Salamov A."/>
            <person name="Shapiro H."/>
            <person name="Schmutz J."/>
            <person name="Grimwood J."/>
            <person name="Lindquist E."/>
            <person name="Lucas S."/>
            <person name="Grigoriev I.V."/>
            <person name="Schmitt R."/>
            <person name="Kirk D."/>
            <person name="Rokhsar D.S."/>
        </authorList>
    </citation>
    <scope>NUCLEOTIDE SEQUENCE [LARGE SCALE GENOMIC DNA]</scope>
    <source>
        <strain evidence="2">f. Nagariensis / Eve</strain>
    </source>
</reference>
<name>D8U1N0_VOLCA</name>
<evidence type="ECO:0000313" key="2">
    <source>
        <dbReference type="Proteomes" id="UP000001058"/>
    </source>
</evidence>
<organism evidence="2">
    <name type="scientific">Volvox carteri f. nagariensis</name>
    <dbReference type="NCBI Taxonomy" id="3068"/>
    <lineage>
        <taxon>Eukaryota</taxon>
        <taxon>Viridiplantae</taxon>
        <taxon>Chlorophyta</taxon>
        <taxon>core chlorophytes</taxon>
        <taxon>Chlorophyceae</taxon>
        <taxon>CS clade</taxon>
        <taxon>Chlamydomonadales</taxon>
        <taxon>Volvocaceae</taxon>
        <taxon>Volvox</taxon>
    </lineage>
</organism>
<protein>
    <submittedName>
        <fullName evidence="1">Uncharacterized protein</fullName>
    </submittedName>
</protein>
<accession>D8U1N0</accession>
<dbReference type="InParanoid" id="D8U1N0"/>